<reference evidence="8" key="1">
    <citation type="submission" date="2012-03" db="EMBL/GenBank/DDBJ databases">
        <title>Complete sequence of chromosome of Deinococcus peraridilitoris DSM 19664.</title>
        <authorList>
            <person name="Lucas S."/>
            <person name="Copeland A."/>
            <person name="Lapidus A."/>
            <person name="Glavina del Rio T."/>
            <person name="Dalin E."/>
            <person name="Tice H."/>
            <person name="Bruce D."/>
            <person name="Goodwin L."/>
            <person name="Pitluck S."/>
            <person name="Peters L."/>
            <person name="Mikhailova N."/>
            <person name="Lu M."/>
            <person name="Kyrpides N."/>
            <person name="Mavromatis K."/>
            <person name="Ivanova N."/>
            <person name="Brettin T."/>
            <person name="Detter J.C."/>
            <person name="Han C."/>
            <person name="Larimer F."/>
            <person name="Land M."/>
            <person name="Hauser L."/>
            <person name="Markowitz V."/>
            <person name="Cheng J.-F."/>
            <person name="Hugenholtz P."/>
            <person name="Woyke T."/>
            <person name="Wu D."/>
            <person name="Pukall R."/>
            <person name="Steenblock K."/>
            <person name="Brambilla E."/>
            <person name="Klenk H.-P."/>
            <person name="Eisen J.A."/>
        </authorList>
    </citation>
    <scope>NUCLEOTIDE SEQUENCE [LARGE SCALE GENOMIC DNA]</scope>
    <source>
        <strain evidence="8">DSM 19664 / LMG 22246 / CIP 109416 / KR-200</strain>
    </source>
</reference>
<protein>
    <submittedName>
        <fullName evidence="7">ABC-type branched-chain amino acid transport systems, ATPase component</fullName>
    </submittedName>
</protein>
<dbReference type="KEGG" id="dpd:Deipe_1205"/>
<keyword evidence="3" id="KW-0547">Nucleotide-binding</keyword>
<evidence type="ECO:0000259" key="6">
    <source>
        <dbReference type="PROSITE" id="PS50893"/>
    </source>
</evidence>
<proteinExistence type="inferred from homology"/>
<evidence type="ECO:0000256" key="4">
    <source>
        <dbReference type="ARBA" id="ARBA00022840"/>
    </source>
</evidence>
<feature type="domain" description="ABC transporter" evidence="6">
    <location>
        <begin position="19"/>
        <end position="252"/>
    </location>
</feature>
<dbReference type="Proteomes" id="UP000010467">
    <property type="component" value="Chromosome"/>
</dbReference>
<dbReference type="PANTHER" id="PTHR43820">
    <property type="entry name" value="HIGH-AFFINITY BRANCHED-CHAIN AMINO ACID TRANSPORT ATP-BINDING PROTEIN LIVF"/>
    <property type="match status" value="1"/>
</dbReference>
<sequence>MHNSAQNGGQTGSSGQGALQVQDVTVRYGEFVALRNVSLTVNPGEIVVLLGANGAGKSTLFRTISGLQRPVSGTISYNGENITGRDAAEVIGRGVAQCAEGRMLFPELSIQKNLILGAFIHRRDKNGVNRGLEEVYELFPILRDKRHDAAGSMSGGQQQMLAIGRALMARPQLLLLDEPSLGLAPLVVEQVLEVTRRINATGTSVLLAEQNAYAALQIAHRGYVMENGALTLEGSQAALLGNDAVRSAYIGV</sequence>
<gene>
    <name evidence="7" type="ordered locus">Deipe_1205</name>
</gene>
<dbReference type="GO" id="GO:0005524">
    <property type="term" value="F:ATP binding"/>
    <property type="evidence" value="ECO:0007669"/>
    <property type="project" value="UniProtKB-KW"/>
</dbReference>
<dbReference type="AlphaFoldDB" id="L0A171"/>
<name>L0A171_DEIPD</name>
<dbReference type="GO" id="GO:0015807">
    <property type="term" value="P:L-amino acid transport"/>
    <property type="evidence" value="ECO:0007669"/>
    <property type="project" value="TreeGrafter"/>
</dbReference>
<organism evidence="7 8">
    <name type="scientific">Deinococcus peraridilitoris (strain DSM 19664 / LMG 22246 / CIP 109416 / KR-200)</name>
    <dbReference type="NCBI Taxonomy" id="937777"/>
    <lineage>
        <taxon>Bacteria</taxon>
        <taxon>Thermotogati</taxon>
        <taxon>Deinococcota</taxon>
        <taxon>Deinococci</taxon>
        <taxon>Deinococcales</taxon>
        <taxon>Deinococcaceae</taxon>
        <taxon>Deinococcus</taxon>
    </lineage>
</organism>
<dbReference type="GO" id="GO:0015658">
    <property type="term" value="F:branched-chain amino acid transmembrane transporter activity"/>
    <property type="evidence" value="ECO:0007669"/>
    <property type="project" value="TreeGrafter"/>
</dbReference>
<dbReference type="eggNOG" id="COG0410">
    <property type="taxonomic scope" value="Bacteria"/>
</dbReference>
<dbReference type="InterPro" id="IPR003439">
    <property type="entry name" value="ABC_transporter-like_ATP-bd"/>
</dbReference>
<dbReference type="InterPro" id="IPR052156">
    <property type="entry name" value="BCAA_Transport_ATP-bd_LivF"/>
</dbReference>
<comment type="similarity">
    <text evidence="1">Belongs to the ABC transporter superfamily.</text>
</comment>
<evidence type="ECO:0000256" key="2">
    <source>
        <dbReference type="ARBA" id="ARBA00022448"/>
    </source>
</evidence>
<evidence type="ECO:0000256" key="1">
    <source>
        <dbReference type="ARBA" id="ARBA00005417"/>
    </source>
</evidence>
<dbReference type="PATRIC" id="fig|937777.3.peg.1207"/>
<keyword evidence="2" id="KW-0813">Transport</keyword>
<dbReference type="SUPFAM" id="SSF52540">
    <property type="entry name" value="P-loop containing nucleoside triphosphate hydrolases"/>
    <property type="match status" value="1"/>
</dbReference>
<evidence type="ECO:0000256" key="5">
    <source>
        <dbReference type="ARBA" id="ARBA00022970"/>
    </source>
</evidence>
<dbReference type="Pfam" id="PF00005">
    <property type="entry name" value="ABC_tran"/>
    <property type="match status" value="1"/>
</dbReference>
<evidence type="ECO:0000313" key="7">
    <source>
        <dbReference type="EMBL" id="AFZ66760.1"/>
    </source>
</evidence>
<dbReference type="CDD" id="cd03224">
    <property type="entry name" value="ABC_TM1139_LivF_branched"/>
    <property type="match status" value="1"/>
</dbReference>
<keyword evidence="8" id="KW-1185">Reference proteome</keyword>
<dbReference type="HOGENOM" id="CLU_000604_1_2_0"/>
<evidence type="ECO:0000256" key="3">
    <source>
        <dbReference type="ARBA" id="ARBA00022741"/>
    </source>
</evidence>
<dbReference type="InterPro" id="IPR003593">
    <property type="entry name" value="AAA+_ATPase"/>
</dbReference>
<dbReference type="GO" id="GO:0016887">
    <property type="term" value="F:ATP hydrolysis activity"/>
    <property type="evidence" value="ECO:0007669"/>
    <property type="project" value="InterPro"/>
</dbReference>
<accession>L0A171</accession>
<dbReference type="RefSeq" id="WP_015235068.1">
    <property type="nucleotide sequence ID" value="NC_019793.1"/>
</dbReference>
<keyword evidence="5" id="KW-0029">Amino-acid transport</keyword>
<dbReference type="InterPro" id="IPR027417">
    <property type="entry name" value="P-loop_NTPase"/>
</dbReference>
<dbReference type="Gene3D" id="3.40.50.300">
    <property type="entry name" value="P-loop containing nucleotide triphosphate hydrolases"/>
    <property type="match status" value="1"/>
</dbReference>
<dbReference type="SMART" id="SM00382">
    <property type="entry name" value="AAA"/>
    <property type="match status" value="1"/>
</dbReference>
<dbReference type="EMBL" id="CP003382">
    <property type="protein sequence ID" value="AFZ66760.1"/>
    <property type="molecule type" value="Genomic_DNA"/>
</dbReference>
<dbReference type="PROSITE" id="PS00211">
    <property type="entry name" value="ABC_TRANSPORTER_1"/>
    <property type="match status" value="1"/>
</dbReference>
<dbReference type="STRING" id="937777.Deipe_1205"/>
<dbReference type="InterPro" id="IPR017871">
    <property type="entry name" value="ABC_transporter-like_CS"/>
</dbReference>
<keyword evidence="4" id="KW-0067">ATP-binding</keyword>
<evidence type="ECO:0000313" key="8">
    <source>
        <dbReference type="Proteomes" id="UP000010467"/>
    </source>
</evidence>
<dbReference type="PROSITE" id="PS50893">
    <property type="entry name" value="ABC_TRANSPORTER_2"/>
    <property type="match status" value="1"/>
</dbReference>
<dbReference type="PANTHER" id="PTHR43820:SF4">
    <property type="entry name" value="HIGH-AFFINITY BRANCHED-CHAIN AMINO ACID TRANSPORT ATP-BINDING PROTEIN LIVF"/>
    <property type="match status" value="1"/>
</dbReference>